<feature type="region of interest" description="Disordered" evidence="2">
    <location>
        <begin position="483"/>
        <end position="519"/>
    </location>
</feature>
<feature type="region of interest" description="Disordered" evidence="2">
    <location>
        <begin position="1"/>
        <end position="37"/>
    </location>
</feature>
<dbReference type="EMBL" id="KB456270">
    <property type="protein sequence ID" value="EMF08794.1"/>
    <property type="molecule type" value="Genomic_DNA"/>
</dbReference>
<dbReference type="HOGENOM" id="CLU_008036_1_0_1"/>
<evidence type="ECO:0000256" key="2">
    <source>
        <dbReference type="SAM" id="MobiDB-lite"/>
    </source>
</evidence>
<dbReference type="Proteomes" id="UP000016931">
    <property type="component" value="Unassembled WGS sequence"/>
</dbReference>
<feature type="compositionally biased region" description="Polar residues" evidence="2">
    <location>
        <begin position="584"/>
        <end position="614"/>
    </location>
</feature>
<feature type="compositionally biased region" description="Basic and acidic residues" evidence="2">
    <location>
        <begin position="685"/>
        <end position="694"/>
    </location>
</feature>
<proteinExistence type="predicted"/>
<name>M3ATF0_SPHMS</name>
<feature type="compositionally biased region" description="Polar residues" evidence="2">
    <location>
        <begin position="627"/>
        <end position="644"/>
    </location>
</feature>
<feature type="region of interest" description="Disordered" evidence="2">
    <location>
        <begin position="564"/>
        <end position="786"/>
    </location>
</feature>
<reference evidence="3 4" key="1">
    <citation type="journal article" date="2012" name="PLoS Pathog.">
        <title>Diverse lifestyles and strategies of plant pathogenesis encoded in the genomes of eighteen Dothideomycetes fungi.</title>
        <authorList>
            <person name="Ohm R.A."/>
            <person name="Feau N."/>
            <person name="Henrissat B."/>
            <person name="Schoch C.L."/>
            <person name="Horwitz B.A."/>
            <person name="Barry K.W."/>
            <person name="Condon B.J."/>
            <person name="Copeland A.C."/>
            <person name="Dhillon B."/>
            <person name="Glaser F."/>
            <person name="Hesse C.N."/>
            <person name="Kosti I."/>
            <person name="LaButti K."/>
            <person name="Lindquist E.A."/>
            <person name="Lucas S."/>
            <person name="Salamov A.A."/>
            <person name="Bradshaw R.E."/>
            <person name="Ciuffetti L."/>
            <person name="Hamelin R.C."/>
            <person name="Kema G.H.J."/>
            <person name="Lawrence C."/>
            <person name="Scott J.A."/>
            <person name="Spatafora J.W."/>
            <person name="Turgeon B.G."/>
            <person name="de Wit P.J.G.M."/>
            <person name="Zhong S."/>
            <person name="Goodwin S.B."/>
            <person name="Grigoriev I.V."/>
        </authorList>
    </citation>
    <scope>NUCLEOTIDE SEQUENCE [LARGE SCALE GENOMIC DNA]</scope>
    <source>
        <strain evidence="3 4">SO2202</strain>
    </source>
</reference>
<dbReference type="SMART" id="SM00671">
    <property type="entry name" value="SEL1"/>
    <property type="match status" value="7"/>
</dbReference>
<evidence type="ECO:0000313" key="4">
    <source>
        <dbReference type="Proteomes" id="UP000016931"/>
    </source>
</evidence>
<dbReference type="GeneID" id="27904139"/>
<dbReference type="InterPro" id="IPR011990">
    <property type="entry name" value="TPR-like_helical_dom_sf"/>
</dbReference>
<dbReference type="PANTHER" id="PTHR46430:SF2">
    <property type="entry name" value="CHITIN SYNTHASE REGULATORY FACTOR 4"/>
    <property type="match status" value="1"/>
</dbReference>
<gene>
    <name evidence="3" type="ORF">SEPMUDRAFT_151725</name>
</gene>
<dbReference type="InterPro" id="IPR006597">
    <property type="entry name" value="Sel1-like"/>
</dbReference>
<dbReference type="AlphaFoldDB" id="M3ATF0"/>
<dbReference type="Pfam" id="PF08238">
    <property type="entry name" value="Sel1"/>
    <property type="match status" value="6"/>
</dbReference>
<feature type="compositionally biased region" description="Polar residues" evidence="2">
    <location>
        <begin position="1"/>
        <end position="12"/>
    </location>
</feature>
<dbReference type="eggNOG" id="KOG1550">
    <property type="taxonomic scope" value="Eukaryota"/>
</dbReference>
<protein>
    <submittedName>
        <fullName evidence="3">HCP-like protein</fullName>
    </submittedName>
</protein>
<dbReference type="STRING" id="692275.M3ATF0"/>
<keyword evidence="4" id="KW-1185">Reference proteome</keyword>
<dbReference type="RefSeq" id="XP_016756915.1">
    <property type="nucleotide sequence ID" value="XM_016907002.1"/>
</dbReference>
<keyword evidence="1" id="KW-0677">Repeat</keyword>
<organism evidence="3 4">
    <name type="scientific">Sphaerulina musiva (strain SO2202)</name>
    <name type="common">Poplar stem canker fungus</name>
    <name type="synonym">Septoria musiva</name>
    <dbReference type="NCBI Taxonomy" id="692275"/>
    <lineage>
        <taxon>Eukaryota</taxon>
        <taxon>Fungi</taxon>
        <taxon>Dikarya</taxon>
        <taxon>Ascomycota</taxon>
        <taxon>Pezizomycotina</taxon>
        <taxon>Dothideomycetes</taxon>
        <taxon>Dothideomycetidae</taxon>
        <taxon>Mycosphaerellales</taxon>
        <taxon>Mycosphaerellaceae</taxon>
        <taxon>Sphaerulina</taxon>
    </lineage>
</organism>
<accession>M3ATF0</accession>
<dbReference type="InterPro" id="IPR051726">
    <property type="entry name" value="Chitin_Synth_Reg"/>
</dbReference>
<dbReference type="OrthoDB" id="4095816at2759"/>
<evidence type="ECO:0000256" key="1">
    <source>
        <dbReference type="ARBA" id="ARBA00022737"/>
    </source>
</evidence>
<dbReference type="OMA" id="NRIRSTH"/>
<feature type="compositionally biased region" description="Polar residues" evidence="2">
    <location>
        <begin position="730"/>
        <end position="749"/>
    </location>
</feature>
<dbReference type="Gene3D" id="1.25.40.10">
    <property type="entry name" value="Tetratricopeptide repeat domain"/>
    <property type="match status" value="2"/>
</dbReference>
<dbReference type="SUPFAM" id="SSF81901">
    <property type="entry name" value="HCP-like"/>
    <property type="match status" value="2"/>
</dbReference>
<evidence type="ECO:0000313" key="3">
    <source>
        <dbReference type="EMBL" id="EMF08794.1"/>
    </source>
</evidence>
<sequence>MANGASDHNQMGATFVPGGNDDFYMPPASPPLVQPEPQRVNPEMQNQISVGLHNLELGPHLSPFPKLVNPGPNVPPSDEELETRLENARMPVLNSNDPEMQLAWAADVLMYAVVCEEEADRVASMKPHIARPATPRIEHQLKTDAMNIVTFLADQYHPRAEFLRGMWLERGHFGQRQDKREAFHSYNRAADKHFARADYRIGMMHESYNDPVKALRHYHKGVAAGDAASCYRVGMMTLRGQHGQQQDYTKGISLIRQSAECADENAPQGAYVYGMLLARQLPQIDLPDSYLPFDEAAAKFYIEKAASLKFAKAQAKMGSAYELGSLGCEFNPALSMHYNALASKQGEPDADMALSKWFLVGSEGLFAKNEELAYTYAERAAATGLPTAEFALGYFNEIGMYVPVNLEKALEWYEKAAKHGNQDAGGRIEGLKRKEVLNRQDHEKVALNRIRSTHGSMRGQQPESLRSKQDSGLGAVTETYQPYSNGARAVQSPGTSTTPYPAHDGPPRTETRSKSVAPYPMADGPPQIGGGMFSTSQPSLLANVNAALYDRPSSAFQINPEILQGSAPGTKAYPGGPRPYPSGNMASAQSRSHTAQPQALDQRQSSAPAGSMNGQPMHPNDPRGRPTVNTRIASGPPNLQSHPMSPTPAPGQLQHPQTAPQPSQPPVGLGYQAPYTERPQTVDPTWRDKSEPRRGRNARPAQESRYRPAAGNGKLPTAGGTPLGRGGGKTSTPPQNQSPARPGSDSTTPKPAAEGLSAPKPPKKGPQTFDEMGVPAHNQDKDCVVM</sequence>
<dbReference type="PANTHER" id="PTHR46430">
    <property type="entry name" value="PROTEIN SKT5-RELATED"/>
    <property type="match status" value="1"/>
</dbReference>